<dbReference type="Proteomes" id="UP000058925">
    <property type="component" value="Chromosome"/>
</dbReference>
<dbReference type="EMBL" id="CP012850">
    <property type="protein sequence ID" value="ALI35718.1"/>
    <property type="molecule type" value="Genomic_DNA"/>
</dbReference>
<gene>
    <name evidence="1" type="ORF">NMY3_01515</name>
</gene>
<evidence type="ECO:0000313" key="1">
    <source>
        <dbReference type="EMBL" id="ALI35718.1"/>
    </source>
</evidence>
<reference evidence="2" key="1">
    <citation type="submission" date="2015-10" db="EMBL/GenBank/DDBJ databases">
        <title>Niche specialization of a soil ammonia-oxidizing archaeon, Candidatus Nitrosocosmicus oleophilus.</title>
        <authorList>
            <person name="Jung M.-Y."/>
            <person name="Rhee S.-K."/>
        </authorList>
    </citation>
    <scope>NUCLEOTIDE SEQUENCE [LARGE SCALE GENOMIC DNA]</scope>
    <source>
        <strain evidence="2">MY3</strain>
    </source>
</reference>
<accession>A0A654LWA3</accession>
<evidence type="ECO:0008006" key="3">
    <source>
        <dbReference type="Google" id="ProtNLM"/>
    </source>
</evidence>
<name>A0A654LWA3_9ARCH</name>
<protein>
    <recommendedName>
        <fullName evidence="3">EfeO-type cupredoxin-like domain-containing protein</fullName>
    </recommendedName>
</protein>
<dbReference type="AlphaFoldDB" id="A0A654LWA3"/>
<proteinExistence type="predicted"/>
<dbReference type="KEGG" id="taa:NMY3_01515"/>
<dbReference type="InterPro" id="IPR008972">
    <property type="entry name" value="Cupredoxin"/>
</dbReference>
<dbReference type="Gene3D" id="2.60.40.420">
    <property type="entry name" value="Cupredoxins - blue copper proteins"/>
    <property type="match status" value="1"/>
</dbReference>
<evidence type="ECO:0000313" key="2">
    <source>
        <dbReference type="Proteomes" id="UP000058925"/>
    </source>
</evidence>
<organism evidence="1 2">
    <name type="scientific">Candidatus Nitrosocosmicus oleophilus</name>
    <dbReference type="NCBI Taxonomy" id="1353260"/>
    <lineage>
        <taxon>Archaea</taxon>
        <taxon>Nitrososphaerota</taxon>
        <taxon>Nitrososphaeria</taxon>
        <taxon>Nitrososphaerales</taxon>
        <taxon>Nitrososphaeraceae</taxon>
        <taxon>Candidatus Nitrosocosmicus</taxon>
    </lineage>
</organism>
<keyword evidence="2" id="KW-1185">Reference proteome</keyword>
<sequence length="147" mass="16734">MSKLLKHDTFILFVICLLMVTLNFQFNQVSFGQTQDALNQNSIVELTAERVGKYVWKSNELGFNPLLNLKSNENYTFLITSIQNDTAEHQLKIEPREGGEHLAESEVIEHGSSSQFAFNTGIPQVLKYYCEYHPRSMTGMINVTSVI</sequence>